<dbReference type="Pfam" id="PF06296">
    <property type="entry name" value="RelE"/>
    <property type="match status" value="1"/>
</dbReference>
<comment type="caution">
    <text evidence="1">The sequence shown here is derived from an EMBL/GenBank/DDBJ whole genome shotgun (WGS) entry which is preliminary data.</text>
</comment>
<evidence type="ECO:0000313" key="1">
    <source>
        <dbReference type="EMBL" id="PJZ03488.1"/>
    </source>
</evidence>
<dbReference type="Proteomes" id="UP000232062">
    <property type="component" value="Unassembled WGS sequence"/>
</dbReference>
<reference evidence="1 2" key="1">
    <citation type="submission" date="2017-11" db="EMBL/GenBank/DDBJ databases">
        <title>The genome sequence of Pantoea rodasii DSM 26611.</title>
        <authorList>
            <person name="Gao J."/>
            <person name="Mao X."/>
            <person name="Sun J."/>
        </authorList>
    </citation>
    <scope>NUCLEOTIDE SEQUENCE [LARGE SCALE GENOMIC DNA]</scope>
    <source>
        <strain evidence="1 2">DSM 26611</strain>
    </source>
</reference>
<sequence>MEIELRIFVEWSYNKKRKKSKISDDDLSAVAAELIEEIKHGSTKAALGGGVFKKRLGDEDSARTIVAFHHGDKLYFIDGWEKKEIPKNKREIDDSDLKVFRQISKAAKAYTAEQVEKLEKNRIYVELPSINQERKK</sequence>
<accession>A0A2M9W7J5</accession>
<dbReference type="OrthoDB" id="3233388at2"/>
<name>A0A2M9W7J5_9GAMM</name>
<dbReference type="AlphaFoldDB" id="A0A2M9W7J5"/>
<dbReference type="InterPro" id="IPR009387">
    <property type="entry name" value="HigB-2"/>
</dbReference>
<proteinExistence type="predicted"/>
<keyword evidence="2" id="KW-1185">Reference proteome</keyword>
<evidence type="ECO:0000313" key="2">
    <source>
        <dbReference type="Proteomes" id="UP000232062"/>
    </source>
</evidence>
<dbReference type="RefSeq" id="WP_100703301.1">
    <property type="nucleotide sequence ID" value="NZ_PIQI01000027.1"/>
</dbReference>
<protein>
    <recommendedName>
        <fullName evidence="3">Addiction module toxin RelE</fullName>
    </recommendedName>
</protein>
<dbReference type="STRING" id="1076549.HA45_00360"/>
<gene>
    <name evidence="1" type="ORF">PRCB_19720</name>
</gene>
<evidence type="ECO:0008006" key="3">
    <source>
        <dbReference type="Google" id="ProtNLM"/>
    </source>
</evidence>
<organism evidence="1 2">
    <name type="scientific">Pantoea rodasii</name>
    <dbReference type="NCBI Taxonomy" id="1076549"/>
    <lineage>
        <taxon>Bacteria</taxon>
        <taxon>Pseudomonadati</taxon>
        <taxon>Pseudomonadota</taxon>
        <taxon>Gammaproteobacteria</taxon>
        <taxon>Enterobacterales</taxon>
        <taxon>Erwiniaceae</taxon>
        <taxon>Pantoea</taxon>
    </lineage>
</organism>
<dbReference type="EMBL" id="PIQI01000027">
    <property type="protein sequence ID" value="PJZ03488.1"/>
    <property type="molecule type" value="Genomic_DNA"/>
</dbReference>